<sequence length="157" mass="17370">MRIPGVWSSPTYILAPEVKHLLVDKLPKEWNHPQPTGSQGPFIIASDPEFDYLTHLHTAYDQLALDSSPCKQLLKALYDSVSESPEDVGVPKLAAIRENKASVQVQLKRSLNNDVHGPRIKMLVFVKLSPSQAALSGNQLSCSDTQHLNDLGLMIYV</sequence>
<reference evidence="1 2" key="1">
    <citation type="submission" date="2024-01" db="EMBL/GenBank/DDBJ databases">
        <title>A draft genome for a cacao thread blight-causing isolate of Paramarasmius palmivorus.</title>
        <authorList>
            <person name="Baruah I.K."/>
            <person name="Bukari Y."/>
            <person name="Amoako-Attah I."/>
            <person name="Meinhardt L.W."/>
            <person name="Bailey B.A."/>
            <person name="Cohen S.P."/>
        </authorList>
    </citation>
    <scope>NUCLEOTIDE SEQUENCE [LARGE SCALE GENOMIC DNA]</scope>
    <source>
        <strain evidence="1 2">GH-12</strain>
    </source>
</reference>
<organism evidence="1 2">
    <name type="scientific">Paramarasmius palmivorus</name>
    <dbReference type="NCBI Taxonomy" id="297713"/>
    <lineage>
        <taxon>Eukaryota</taxon>
        <taxon>Fungi</taxon>
        <taxon>Dikarya</taxon>
        <taxon>Basidiomycota</taxon>
        <taxon>Agaricomycotina</taxon>
        <taxon>Agaricomycetes</taxon>
        <taxon>Agaricomycetidae</taxon>
        <taxon>Agaricales</taxon>
        <taxon>Marasmiineae</taxon>
        <taxon>Marasmiaceae</taxon>
        <taxon>Paramarasmius</taxon>
    </lineage>
</organism>
<evidence type="ECO:0000313" key="2">
    <source>
        <dbReference type="Proteomes" id="UP001383192"/>
    </source>
</evidence>
<evidence type="ECO:0000313" key="1">
    <source>
        <dbReference type="EMBL" id="KAK7016192.1"/>
    </source>
</evidence>
<dbReference type="EMBL" id="JAYKXP010000296">
    <property type="protein sequence ID" value="KAK7016192.1"/>
    <property type="molecule type" value="Genomic_DNA"/>
</dbReference>
<protein>
    <submittedName>
        <fullName evidence="1">Uncharacterized protein</fullName>
    </submittedName>
</protein>
<feature type="non-terminal residue" evidence="1">
    <location>
        <position position="157"/>
    </location>
</feature>
<dbReference type="AlphaFoldDB" id="A0AAW0AT42"/>
<comment type="caution">
    <text evidence="1">The sequence shown here is derived from an EMBL/GenBank/DDBJ whole genome shotgun (WGS) entry which is preliminary data.</text>
</comment>
<accession>A0AAW0AT42</accession>
<name>A0AAW0AT42_9AGAR</name>
<dbReference type="Proteomes" id="UP001383192">
    <property type="component" value="Unassembled WGS sequence"/>
</dbReference>
<proteinExistence type="predicted"/>
<gene>
    <name evidence="1" type="ORF">VNI00_018976</name>
</gene>
<keyword evidence="2" id="KW-1185">Reference proteome</keyword>